<evidence type="ECO:0000256" key="8">
    <source>
        <dbReference type="PROSITE-ProRule" id="PRU00278"/>
    </source>
</evidence>
<dbReference type="OrthoDB" id="14196at2"/>
<keyword evidence="13" id="KW-1185">Reference proteome</keyword>
<evidence type="ECO:0000313" key="13">
    <source>
        <dbReference type="Proteomes" id="UP000025061"/>
    </source>
</evidence>
<keyword evidence="5 8" id="KW-0697">Rotamase</keyword>
<protein>
    <recommendedName>
        <fullName evidence="4">Parvulin-like PPIase</fullName>
        <ecNumber evidence="3">5.2.1.8</ecNumber>
    </recommendedName>
    <alternativeName>
        <fullName evidence="6">Peptidyl-prolyl cis-trans isomerase plp</fullName>
    </alternativeName>
    <alternativeName>
        <fullName evidence="7">Rotamase plp</fullName>
    </alternativeName>
</protein>
<reference evidence="12 13" key="1">
    <citation type="submission" date="2013-04" db="EMBL/GenBank/DDBJ databases">
        <title>Hyphomonas hirschiana VP5 Genome Sequencing.</title>
        <authorList>
            <person name="Lai Q."/>
            <person name="Shao Z."/>
        </authorList>
    </citation>
    <scope>NUCLEOTIDE SEQUENCE [LARGE SCALE GENOMIC DNA]</scope>
    <source>
        <strain evidence="12 13">VP5</strain>
    </source>
</reference>
<comment type="similarity">
    <text evidence="2">Belongs to the PpiC/parvulin rotamase family.</text>
</comment>
<dbReference type="RefSeq" id="WP_011648146.1">
    <property type="nucleotide sequence ID" value="NZ_ARYI01000013.1"/>
</dbReference>
<dbReference type="InterPro" id="IPR050245">
    <property type="entry name" value="PrsA_foldase"/>
</dbReference>
<dbReference type="Gene3D" id="3.10.50.40">
    <property type="match status" value="1"/>
</dbReference>
<name>A0A059FHC8_9PROT</name>
<dbReference type="AlphaFoldDB" id="A0A059FHC8"/>
<evidence type="ECO:0000256" key="5">
    <source>
        <dbReference type="ARBA" id="ARBA00023110"/>
    </source>
</evidence>
<dbReference type="GO" id="GO:0003755">
    <property type="term" value="F:peptidyl-prolyl cis-trans isomerase activity"/>
    <property type="evidence" value="ECO:0007669"/>
    <property type="project" value="UniProtKB-KW"/>
</dbReference>
<sequence length="303" mass="33452">MIRRCADFTAFCAVMAALTLAGCSQEGFQLEEPREVSREVAATVNGEAIYTADVEVEAVARGLVVSGASLRAEDEAYKQVLDQLIDQKLMAQEAKRLGLEKDPAGMRRLEMAQERIMGNLLVESVVAEQVTDEMIDRMYAEQVRLQQVNDEVSVAHIVTDTEEEAEAVWLRVQAGEAFESLVFNHSNDSATRMENGDLGFVSPNDLPDPYPVVIANTPVGEVAPPFEAEGSWRIVKVKDRRTEPPKTRDEMRPEIATFLTLSEVSRILRRLRTEARIEEGGGADYAPENAPEPSAKALTGDEL</sequence>
<evidence type="ECO:0000256" key="3">
    <source>
        <dbReference type="ARBA" id="ARBA00013194"/>
    </source>
</evidence>
<evidence type="ECO:0000256" key="7">
    <source>
        <dbReference type="ARBA" id="ARBA00031484"/>
    </source>
</evidence>
<gene>
    <name evidence="12" type="ORF">HHI_14130</name>
</gene>
<evidence type="ECO:0000259" key="11">
    <source>
        <dbReference type="PROSITE" id="PS50198"/>
    </source>
</evidence>
<evidence type="ECO:0000256" key="1">
    <source>
        <dbReference type="ARBA" id="ARBA00000971"/>
    </source>
</evidence>
<feature type="region of interest" description="Disordered" evidence="9">
    <location>
        <begin position="278"/>
        <end position="303"/>
    </location>
</feature>
<feature type="signal peptide" evidence="10">
    <location>
        <begin position="1"/>
        <end position="21"/>
    </location>
</feature>
<dbReference type="InterPro" id="IPR027304">
    <property type="entry name" value="Trigger_fact/SurA_dom_sf"/>
</dbReference>
<feature type="domain" description="PpiC" evidence="11">
    <location>
        <begin position="149"/>
        <end position="239"/>
    </location>
</feature>
<evidence type="ECO:0000256" key="9">
    <source>
        <dbReference type="SAM" id="MobiDB-lite"/>
    </source>
</evidence>
<organism evidence="12 13">
    <name type="scientific">Hyphomonas hirschiana VP5</name>
    <dbReference type="NCBI Taxonomy" id="1280951"/>
    <lineage>
        <taxon>Bacteria</taxon>
        <taxon>Pseudomonadati</taxon>
        <taxon>Pseudomonadota</taxon>
        <taxon>Alphaproteobacteria</taxon>
        <taxon>Hyphomonadales</taxon>
        <taxon>Hyphomonadaceae</taxon>
        <taxon>Hyphomonas</taxon>
    </lineage>
</organism>
<dbReference type="Pfam" id="PF13624">
    <property type="entry name" value="SurA_N_3"/>
    <property type="match status" value="1"/>
</dbReference>
<dbReference type="PROSITE" id="PS51257">
    <property type="entry name" value="PROKAR_LIPOPROTEIN"/>
    <property type="match status" value="1"/>
</dbReference>
<dbReference type="Pfam" id="PF00639">
    <property type="entry name" value="Rotamase"/>
    <property type="match status" value="1"/>
</dbReference>
<dbReference type="Gene3D" id="1.10.8.1040">
    <property type="match status" value="1"/>
</dbReference>
<keyword evidence="8 12" id="KW-0413">Isomerase</keyword>
<dbReference type="SUPFAM" id="SSF54534">
    <property type="entry name" value="FKBP-like"/>
    <property type="match status" value="1"/>
</dbReference>
<dbReference type="PATRIC" id="fig|1280951.3.peg.2849"/>
<dbReference type="PANTHER" id="PTHR47245">
    <property type="entry name" value="PEPTIDYLPROLYL ISOMERASE"/>
    <property type="match status" value="1"/>
</dbReference>
<feature type="chain" id="PRO_5007752526" description="Parvulin-like PPIase" evidence="10">
    <location>
        <begin position="22"/>
        <end position="303"/>
    </location>
</feature>
<accession>A0A059FHC8</accession>
<comment type="caution">
    <text evidence="12">The sequence shown here is derived from an EMBL/GenBank/DDBJ whole genome shotgun (WGS) entry which is preliminary data.</text>
</comment>
<comment type="catalytic activity">
    <reaction evidence="1">
        <text>[protein]-peptidylproline (omega=180) = [protein]-peptidylproline (omega=0)</text>
        <dbReference type="Rhea" id="RHEA:16237"/>
        <dbReference type="Rhea" id="RHEA-COMP:10747"/>
        <dbReference type="Rhea" id="RHEA-COMP:10748"/>
        <dbReference type="ChEBI" id="CHEBI:83833"/>
        <dbReference type="ChEBI" id="CHEBI:83834"/>
        <dbReference type="EC" id="5.2.1.8"/>
    </reaction>
</comment>
<keyword evidence="10" id="KW-0732">Signal</keyword>
<evidence type="ECO:0000313" key="12">
    <source>
        <dbReference type="EMBL" id="KCZ89956.1"/>
    </source>
</evidence>
<dbReference type="PANTHER" id="PTHR47245:SF2">
    <property type="entry name" value="PEPTIDYL-PROLYL CIS-TRANS ISOMERASE HP_0175-RELATED"/>
    <property type="match status" value="1"/>
</dbReference>
<dbReference type="PROSITE" id="PS50198">
    <property type="entry name" value="PPIC_PPIASE_2"/>
    <property type="match status" value="1"/>
</dbReference>
<proteinExistence type="inferred from homology"/>
<dbReference type="InterPro" id="IPR000297">
    <property type="entry name" value="PPIase_PpiC"/>
</dbReference>
<evidence type="ECO:0000256" key="10">
    <source>
        <dbReference type="SAM" id="SignalP"/>
    </source>
</evidence>
<evidence type="ECO:0000256" key="4">
    <source>
        <dbReference type="ARBA" id="ARBA00018370"/>
    </source>
</evidence>
<dbReference type="EMBL" id="ARYI01000013">
    <property type="protein sequence ID" value="KCZ89956.1"/>
    <property type="molecule type" value="Genomic_DNA"/>
</dbReference>
<dbReference type="Proteomes" id="UP000025061">
    <property type="component" value="Unassembled WGS sequence"/>
</dbReference>
<dbReference type="InterPro" id="IPR046357">
    <property type="entry name" value="PPIase_dom_sf"/>
</dbReference>
<evidence type="ECO:0000256" key="2">
    <source>
        <dbReference type="ARBA" id="ARBA00007656"/>
    </source>
</evidence>
<dbReference type="SUPFAM" id="SSF109998">
    <property type="entry name" value="Triger factor/SurA peptide-binding domain-like"/>
    <property type="match status" value="1"/>
</dbReference>
<evidence type="ECO:0000256" key="6">
    <source>
        <dbReference type="ARBA" id="ARBA00030642"/>
    </source>
</evidence>
<dbReference type="EC" id="5.2.1.8" evidence="3"/>